<gene>
    <name evidence="2" type="ORF">C1752_00576</name>
</gene>
<protein>
    <submittedName>
        <fullName evidence="2">Uncharacterized protein</fullName>
    </submittedName>
</protein>
<sequence>MLLPLNLFLMLPMMACSDENSGGADNDIPELSQQPLERSDSTSVERESATDGAVEASAEGSADLVLALSGEGLLVIEEQSGKARSISFDTDLATAQAAVSATLGQPTEIAQENECGAGPMSFISWPNGLTMNAMQNQFVGWSVRPEAESANLTTVDGIGLGKTLTDLEASYRVDVIESSLGTEFNASDSLFGLLSNNQPKGVITHLWSGIACNFR</sequence>
<feature type="compositionally biased region" description="Basic and acidic residues" evidence="1">
    <location>
        <begin position="37"/>
        <end position="49"/>
    </location>
</feature>
<name>A0A2W1JWJ5_9CYAN</name>
<organism evidence="2 3">
    <name type="scientific">Acaryochloris thomasi RCC1774</name>
    <dbReference type="NCBI Taxonomy" id="1764569"/>
    <lineage>
        <taxon>Bacteria</taxon>
        <taxon>Bacillati</taxon>
        <taxon>Cyanobacteriota</taxon>
        <taxon>Cyanophyceae</taxon>
        <taxon>Acaryochloridales</taxon>
        <taxon>Acaryochloridaceae</taxon>
        <taxon>Acaryochloris</taxon>
        <taxon>Acaryochloris thomasi</taxon>
    </lineage>
</organism>
<reference evidence="2 3" key="1">
    <citation type="journal article" date="2018" name="Sci. Rep.">
        <title>A novel species of the marine cyanobacterium Acaryochloris with a unique pigment content and lifestyle.</title>
        <authorList>
            <person name="Partensky F."/>
            <person name="Six C."/>
            <person name="Ratin M."/>
            <person name="Garczarek L."/>
            <person name="Vaulot D."/>
            <person name="Probert I."/>
            <person name="Calteau A."/>
            <person name="Gourvil P."/>
            <person name="Marie D."/>
            <person name="Grebert T."/>
            <person name="Bouchier C."/>
            <person name="Le Panse S."/>
            <person name="Gachenot M."/>
            <person name="Rodriguez F."/>
            <person name="Garrido J.L."/>
        </authorList>
    </citation>
    <scope>NUCLEOTIDE SEQUENCE [LARGE SCALE GENOMIC DNA]</scope>
    <source>
        <strain evidence="2 3">RCC1774</strain>
    </source>
</reference>
<comment type="caution">
    <text evidence="2">The sequence shown here is derived from an EMBL/GenBank/DDBJ whole genome shotgun (WGS) entry which is preliminary data.</text>
</comment>
<dbReference type="EMBL" id="PQWO01000002">
    <property type="protein sequence ID" value="PZD74765.1"/>
    <property type="molecule type" value="Genomic_DNA"/>
</dbReference>
<dbReference type="Proteomes" id="UP000248857">
    <property type="component" value="Unassembled WGS sequence"/>
</dbReference>
<keyword evidence="3" id="KW-1185">Reference proteome</keyword>
<feature type="region of interest" description="Disordered" evidence="1">
    <location>
        <begin position="20"/>
        <end position="56"/>
    </location>
</feature>
<accession>A0A2W1JWJ5</accession>
<evidence type="ECO:0000313" key="3">
    <source>
        <dbReference type="Proteomes" id="UP000248857"/>
    </source>
</evidence>
<evidence type="ECO:0000313" key="2">
    <source>
        <dbReference type="EMBL" id="PZD74765.1"/>
    </source>
</evidence>
<evidence type="ECO:0000256" key="1">
    <source>
        <dbReference type="SAM" id="MobiDB-lite"/>
    </source>
</evidence>
<dbReference type="AlphaFoldDB" id="A0A2W1JWJ5"/>
<proteinExistence type="predicted"/>
<dbReference type="OrthoDB" id="878483at2"/>